<dbReference type="GO" id="GO:0043622">
    <property type="term" value="P:cortical microtubule organization"/>
    <property type="evidence" value="ECO:0007669"/>
    <property type="project" value="TreeGrafter"/>
</dbReference>
<dbReference type="PANTHER" id="PTHR31949">
    <property type="entry name" value="GASTRIC MUCIN-LIKE PROTEIN"/>
    <property type="match status" value="1"/>
</dbReference>
<dbReference type="GO" id="GO:0055028">
    <property type="term" value="C:cortical microtubule"/>
    <property type="evidence" value="ECO:0007669"/>
    <property type="project" value="TreeGrafter"/>
</dbReference>
<feature type="compositionally biased region" description="Low complexity" evidence="1">
    <location>
        <begin position="155"/>
        <end position="180"/>
    </location>
</feature>
<feature type="compositionally biased region" description="Low complexity" evidence="1">
    <location>
        <begin position="205"/>
        <end position="226"/>
    </location>
</feature>
<proteinExistence type="predicted"/>
<feature type="compositionally biased region" description="Low complexity" evidence="1">
    <location>
        <begin position="135"/>
        <end position="145"/>
    </location>
</feature>
<organism evidence="2 3">
    <name type="scientific">Cuscuta campestris</name>
    <dbReference type="NCBI Taxonomy" id="132261"/>
    <lineage>
        <taxon>Eukaryota</taxon>
        <taxon>Viridiplantae</taxon>
        <taxon>Streptophyta</taxon>
        <taxon>Embryophyta</taxon>
        <taxon>Tracheophyta</taxon>
        <taxon>Spermatophyta</taxon>
        <taxon>Magnoliopsida</taxon>
        <taxon>eudicotyledons</taxon>
        <taxon>Gunneridae</taxon>
        <taxon>Pentapetalae</taxon>
        <taxon>asterids</taxon>
        <taxon>lamiids</taxon>
        <taxon>Solanales</taxon>
        <taxon>Convolvulaceae</taxon>
        <taxon>Cuscuteae</taxon>
        <taxon>Cuscuta</taxon>
        <taxon>Cuscuta subgen. Grammica</taxon>
        <taxon>Cuscuta sect. Cleistogrammica</taxon>
    </lineage>
</organism>
<evidence type="ECO:0000313" key="2">
    <source>
        <dbReference type="EMBL" id="VFQ93254.1"/>
    </source>
</evidence>
<sequence>MPPSPSMRRSPGRAEPKAVNHKRGHSVESRAVFKEKDDDDLALFNEVQSRERDHFLLDAKDEFEDICSTRLRCFSEYKRGISIPARGESSELLNDEGNKNDYDWLLTPPDTPLFPSLDDDEIPPPVNVSQRGRPRSQPISISRSSTMEMSHRSSRGSASPGRLSPSPRSSNNSYNAANHLITRGRTSSPSPTRNKKLSSPPPPTSSALTPRRLSTGSSGRLRGTSPVKSNRGNSASPKIRAWQSNLLPGFSMEAPPNLRTSLADRPTSYVRGSSPASGNGSRSGRKSSMSPVRSVSSTYSHDRDRVSSYGKCSVASSGDDDTESLQSTPASSLDPLGPRSFGGTFQHNKALGSKKKMTRITSSSSAPKRSIDMTLRQMDQRKSPHNMFRPLLSSVPSSTFYSGKASGARRSLGSLHSSVTTSSNASSDQGICIAHDTEASEQNQDINSEHVQSLFHDSDIVFALDNGVDALDNLDLGNQNVVPPSSSLLDKLDGPLAVDSGSVADEGFSTNTANSEVLTQFEALIVCSKCSKKYSPTKPVEEDPKLCPDCKSLEAQQVLSSPMTRILVVADSPGVLAGHNEQQAYSYCENQSDVPGWDLTSNKSIDQTPLQPSYCSSATANVAEGAGISLLLKRCGSGKGHIVQNRTVSATSIAYDDLSYVRDSVSSLRSSFGHGSASASSSSVDIGSTRQMETGIQRQSSGRRKPEAESYRNEVEANLLLLSNKDSKGESICRIPLEPTSHMTIIHAEETSAANFDSTFSENGDILTNSVHSLDMDPSCMESVPSTVKEDVPNYCVDNLHDTEIPEEDCFDAKCGVEIQNDDIRSHHLQSDGSSGSSRHDVKGCALHAANGEEIGDPVETDACHRYEESTVVIEGHSGVKTRSLTLEEATDTILFCSSLVHNLAYKAADIAISKESSSQPTLTVVGKASPDRRGDLWSRTSARRNSRPSQKGKPKVIEPESQPPPNNTDCDEKTEKSGAHVVGVGPTKDDALKPPPPPPPPKQESKCNCTIM</sequence>
<name>A0A484MZM6_9ASTE</name>
<feature type="region of interest" description="Disordered" evidence="1">
    <location>
        <begin position="256"/>
        <end position="367"/>
    </location>
</feature>
<feature type="region of interest" description="Disordered" evidence="1">
    <location>
        <begin position="917"/>
        <end position="1013"/>
    </location>
</feature>
<feature type="compositionally biased region" description="Polar residues" evidence="1">
    <location>
        <begin position="227"/>
        <end position="239"/>
    </location>
</feature>
<accession>A0A484MZM6</accession>
<reference evidence="2 3" key="1">
    <citation type="submission" date="2018-04" db="EMBL/GenBank/DDBJ databases">
        <authorList>
            <person name="Vogel A."/>
        </authorList>
    </citation>
    <scope>NUCLEOTIDE SEQUENCE [LARGE SCALE GENOMIC DNA]</scope>
</reference>
<feature type="compositionally biased region" description="Pro residues" evidence="1">
    <location>
        <begin position="994"/>
        <end position="1003"/>
    </location>
</feature>
<feature type="compositionally biased region" description="Low complexity" evidence="1">
    <location>
        <begin position="671"/>
        <end position="683"/>
    </location>
</feature>
<feature type="compositionally biased region" description="Low complexity" evidence="1">
    <location>
        <begin position="277"/>
        <end position="299"/>
    </location>
</feature>
<dbReference type="OrthoDB" id="1929779at2759"/>
<keyword evidence="3" id="KW-1185">Reference proteome</keyword>
<evidence type="ECO:0000256" key="1">
    <source>
        <dbReference type="SAM" id="MobiDB-lite"/>
    </source>
</evidence>
<dbReference type="AlphaFoldDB" id="A0A484MZM6"/>
<dbReference type="PANTHER" id="PTHR31949:SF3">
    <property type="entry name" value="RUN_FYVE DOMAIN PROTEIN"/>
    <property type="match status" value="1"/>
</dbReference>
<feature type="region of interest" description="Disordered" evidence="1">
    <location>
        <begin position="1"/>
        <end position="32"/>
    </location>
</feature>
<feature type="compositionally biased region" description="Basic residues" evidence="1">
    <location>
        <begin position="942"/>
        <end position="955"/>
    </location>
</feature>
<dbReference type="Proteomes" id="UP000595140">
    <property type="component" value="Unassembled WGS sequence"/>
</dbReference>
<protein>
    <submittedName>
        <fullName evidence="2">Uncharacterized protein</fullName>
    </submittedName>
</protein>
<feature type="compositionally biased region" description="Polar residues" evidence="1">
    <location>
        <begin position="684"/>
        <end position="700"/>
    </location>
</feature>
<feature type="region of interest" description="Disordered" evidence="1">
    <location>
        <begin position="671"/>
        <end position="710"/>
    </location>
</feature>
<gene>
    <name evidence="2" type="ORF">CCAM_LOCUS35030</name>
</gene>
<feature type="region of interest" description="Disordered" evidence="1">
    <location>
        <begin position="103"/>
        <end position="239"/>
    </location>
</feature>
<evidence type="ECO:0000313" key="3">
    <source>
        <dbReference type="Proteomes" id="UP000595140"/>
    </source>
</evidence>
<dbReference type="EMBL" id="OOIL02004817">
    <property type="protein sequence ID" value="VFQ93254.1"/>
    <property type="molecule type" value="Genomic_DNA"/>
</dbReference>